<accession>A0A6G1R1A3</accession>
<organism evidence="1 2">
    <name type="scientific">Channa argus</name>
    <name type="common">Northern snakehead</name>
    <name type="synonym">Ophicephalus argus</name>
    <dbReference type="NCBI Taxonomy" id="215402"/>
    <lineage>
        <taxon>Eukaryota</taxon>
        <taxon>Metazoa</taxon>
        <taxon>Chordata</taxon>
        <taxon>Craniata</taxon>
        <taxon>Vertebrata</taxon>
        <taxon>Euteleostomi</taxon>
        <taxon>Actinopterygii</taxon>
        <taxon>Neopterygii</taxon>
        <taxon>Teleostei</taxon>
        <taxon>Neoteleostei</taxon>
        <taxon>Acanthomorphata</taxon>
        <taxon>Anabantaria</taxon>
        <taxon>Anabantiformes</taxon>
        <taxon>Channoidei</taxon>
        <taxon>Channidae</taxon>
        <taxon>Channa</taxon>
    </lineage>
</organism>
<dbReference type="AlphaFoldDB" id="A0A6G1R1A3"/>
<evidence type="ECO:0000313" key="1">
    <source>
        <dbReference type="EMBL" id="KAF3708136.1"/>
    </source>
</evidence>
<reference evidence="1 2" key="1">
    <citation type="submission" date="2019-02" db="EMBL/GenBank/DDBJ databases">
        <title>Opniocepnalus argus genome.</title>
        <authorList>
            <person name="Zhou C."/>
            <person name="Xiao S."/>
        </authorList>
    </citation>
    <scope>NUCLEOTIDE SEQUENCE [LARGE SCALE GENOMIC DNA]</scope>
    <source>
        <strain evidence="1">OARG1902GOOAL</strain>
        <tissue evidence="1">Muscle</tissue>
    </source>
</reference>
<evidence type="ECO:0000313" key="2">
    <source>
        <dbReference type="Proteomes" id="UP000503349"/>
    </source>
</evidence>
<keyword evidence="2" id="KW-1185">Reference proteome</keyword>
<sequence>MRVGVEWSGVGTKGREDMIHGKVGSSRETAADLQSEGHWTGTKALFRQSECSVSCDGWRRSV</sequence>
<dbReference type="EMBL" id="CM015712">
    <property type="protein sequence ID" value="KAF3708136.1"/>
    <property type="molecule type" value="Genomic_DNA"/>
</dbReference>
<dbReference type="Proteomes" id="UP000503349">
    <property type="component" value="Chromosome 1"/>
</dbReference>
<reference evidence="2" key="2">
    <citation type="submission" date="2019-02" db="EMBL/GenBank/DDBJ databases">
        <title>Opniocepnalus argus Var Kimnra genome.</title>
        <authorList>
            <person name="Zhou C."/>
            <person name="Xiao S."/>
        </authorList>
    </citation>
    <scope>NUCLEOTIDE SEQUENCE [LARGE SCALE GENOMIC DNA]</scope>
</reference>
<proteinExistence type="predicted"/>
<gene>
    <name evidence="1" type="ORF">EXN66_Car001309</name>
</gene>
<name>A0A6G1R1A3_CHAAH</name>
<protein>
    <submittedName>
        <fullName evidence="1">Uncharacterized protein</fullName>
    </submittedName>
</protein>